<dbReference type="EMBL" id="CADCTR010001435">
    <property type="protein sequence ID" value="CAA9296030.1"/>
    <property type="molecule type" value="Genomic_DNA"/>
</dbReference>
<organism evidence="2">
    <name type="scientific">uncultured Chloroflexia bacterium</name>
    <dbReference type="NCBI Taxonomy" id="1672391"/>
    <lineage>
        <taxon>Bacteria</taxon>
        <taxon>Bacillati</taxon>
        <taxon>Chloroflexota</taxon>
        <taxon>Chloroflexia</taxon>
        <taxon>environmental samples</taxon>
    </lineage>
</organism>
<proteinExistence type="predicted"/>
<gene>
    <name evidence="2" type="ORF">AVDCRST_MAG93-4265</name>
</gene>
<feature type="region of interest" description="Disordered" evidence="1">
    <location>
        <begin position="27"/>
        <end position="76"/>
    </location>
</feature>
<dbReference type="AlphaFoldDB" id="A0A6J4K5B4"/>
<sequence>MVGGSTLHAAVAFHLGPIKVASIVRTATKQEQSPGRSDAAGDSTLRPEIRQDYPLNLSISISGGKETNQDSPSNGE</sequence>
<feature type="compositionally biased region" description="Polar residues" evidence="1">
    <location>
        <begin position="57"/>
        <end position="76"/>
    </location>
</feature>
<accession>A0A6J4K5B4</accession>
<evidence type="ECO:0000256" key="1">
    <source>
        <dbReference type="SAM" id="MobiDB-lite"/>
    </source>
</evidence>
<name>A0A6J4K5B4_9CHLR</name>
<protein>
    <submittedName>
        <fullName evidence="2">Uncharacterized protein</fullName>
    </submittedName>
</protein>
<reference evidence="2" key="1">
    <citation type="submission" date="2020-02" db="EMBL/GenBank/DDBJ databases">
        <authorList>
            <person name="Meier V. D."/>
        </authorList>
    </citation>
    <scope>NUCLEOTIDE SEQUENCE</scope>
    <source>
        <strain evidence="2">AVDCRST_MAG93</strain>
    </source>
</reference>
<evidence type="ECO:0000313" key="2">
    <source>
        <dbReference type="EMBL" id="CAA9296030.1"/>
    </source>
</evidence>